<dbReference type="AlphaFoldDB" id="A0A5K3FI37"/>
<dbReference type="InterPro" id="IPR014044">
    <property type="entry name" value="CAP_dom"/>
</dbReference>
<feature type="signal peptide" evidence="2">
    <location>
        <begin position="1"/>
        <end position="16"/>
    </location>
</feature>
<dbReference type="SUPFAM" id="SSF55797">
    <property type="entry name" value="PR-1-like"/>
    <property type="match status" value="1"/>
</dbReference>
<proteinExistence type="predicted"/>
<feature type="domain" description="SCP" evidence="3">
    <location>
        <begin position="22"/>
        <end position="167"/>
    </location>
</feature>
<feature type="region of interest" description="Disordered" evidence="1">
    <location>
        <begin position="200"/>
        <end position="224"/>
    </location>
</feature>
<dbReference type="PROSITE" id="PS01010">
    <property type="entry name" value="CRISP_2"/>
    <property type="match status" value="1"/>
</dbReference>
<protein>
    <submittedName>
        <fullName evidence="4">SCP domain-containing protein</fullName>
    </submittedName>
</protein>
<dbReference type="InterPro" id="IPR018244">
    <property type="entry name" value="Allrgn_V5/Tpx1_CS"/>
</dbReference>
<dbReference type="GO" id="GO:0005576">
    <property type="term" value="C:extracellular region"/>
    <property type="evidence" value="ECO:0007669"/>
    <property type="project" value="InterPro"/>
</dbReference>
<dbReference type="InterPro" id="IPR001283">
    <property type="entry name" value="CRISP-related"/>
</dbReference>
<accession>A0A5K3FI37</accession>
<sequence>MKQLFCILVVIWRVLAWDTQQRNRDEILDFHNCARENVQPPASNMQKMNYSAELERLAFDWVRRCKFHFPDPATYPQFKDIGQNLALMAINSPDWVRIAQPWFDKAIDYDYDRNSCRGECGNYKQMVWATTTEVGCAAYRCDSLKPEWDPPVYLFACQYKPQGNYVGERPYESGPSCSGCPLGSVCERNLCVTRQPDISERPIAPKKPVDRIRPSAKCLPPLDP</sequence>
<name>A0A5K3FI37_MESCO</name>
<evidence type="ECO:0000259" key="3">
    <source>
        <dbReference type="SMART" id="SM00198"/>
    </source>
</evidence>
<dbReference type="Pfam" id="PF00188">
    <property type="entry name" value="CAP"/>
    <property type="match status" value="1"/>
</dbReference>
<evidence type="ECO:0000313" key="4">
    <source>
        <dbReference type="WBParaSite" id="MCU_007566-RA"/>
    </source>
</evidence>
<reference evidence="4" key="1">
    <citation type="submission" date="2019-11" db="UniProtKB">
        <authorList>
            <consortium name="WormBaseParasite"/>
        </authorList>
    </citation>
    <scope>IDENTIFICATION</scope>
</reference>
<evidence type="ECO:0000256" key="2">
    <source>
        <dbReference type="SAM" id="SignalP"/>
    </source>
</evidence>
<dbReference type="PANTHER" id="PTHR10334">
    <property type="entry name" value="CYSTEINE-RICH SECRETORY PROTEIN-RELATED"/>
    <property type="match status" value="1"/>
</dbReference>
<feature type="chain" id="PRO_5024278608" evidence="2">
    <location>
        <begin position="17"/>
        <end position="224"/>
    </location>
</feature>
<dbReference type="WBParaSite" id="MCU_007566-RA">
    <property type="protein sequence ID" value="MCU_007566-RA"/>
    <property type="gene ID" value="MCU_007566"/>
</dbReference>
<dbReference type="PRINTS" id="PR00837">
    <property type="entry name" value="V5TPXLIKE"/>
</dbReference>
<evidence type="ECO:0000256" key="1">
    <source>
        <dbReference type="SAM" id="MobiDB-lite"/>
    </source>
</evidence>
<dbReference type="InterPro" id="IPR035940">
    <property type="entry name" value="CAP_sf"/>
</dbReference>
<dbReference type="SMART" id="SM00198">
    <property type="entry name" value="SCP"/>
    <property type="match status" value="1"/>
</dbReference>
<keyword evidence="2" id="KW-0732">Signal</keyword>
<dbReference type="CDD" id="cd05380">
    <property type="entry name" value="CAP_euk"/>
    <property type="match status" value="1"/>
</dbReference>
<organism evidence="4">
    <name type="scientific">Mesocestoides corti</name>
    <name type="common">Flatworm</name>
    <dbReference type="NCBI Taxonomy" id="53468"/>
    <lineage>
        <taxon>Eukaryota</taxon>
        <taxon>Metazoa</taxon>
        <taxon>Spiralia</taxon>
        <taxon>Lophotrochozoa</taxon>
        <taxon>Platyhelminthes</taxon>
        <taxon>Cestoda</taxon>
        <taxon>Eucestoda</taxon>
        <taxon>Cyclophyllidea</taxon>
        <taxon>Mesocestoididae</taxon>
        <taxon>Mesocestoides</taxon>
    </lineage>
</organism>
<dbReference type="Gene3D" id="3.40.33.10">
    <property type="entry name" value="CAP"/>
    <property type="match status" value="1"/>
</dbReference>